<dbReference type="InterPro" id="IPR014937">
    <property type="entry name" value="DUF1810"/>
</dbReference>
<dbReference type="RefSeq" id="WP_207296812.1">
    <property type="nucleotide sequence ID" value="NZ_CP071448.1"/>
</dbReference>
<name>A0ABX7QGB3_9FLAO</name>
<evidence type="ECO:0000313" key="2">
    <source>
        <dbReference type="Proteomes" id="UP000663440"/>
    </source>
</evidence>
<organism evidence="1 2">
    <name type="scientific">Flavobacterium endoglycinae</name>
    <dbReference type="NCBI Taxonomy" id="2816357"/>
    <lineage>
        <taxon>Bacteria</taxon>
        <taxon>Pseudomonadati</taxon>
        <taxon>Bacteroidota</taxon>
        <taxon>Flavobacteriia</taxon>
        <taxon>Flavobacteriales</taxon>
        <taxon>Flavobacteriaceae</taxon>
        <taxon>Flavobacterium</taxon>
    </lineage>
</organism>
<dbReference type="PIRSF" id="PIRSF008546">
    <property type="entry name" value="UCP008546"/>
    <property type="match status" value="1"/>
</dbReference>
<evidence type="ECO:0000313" key="1">
    <source>
        <dbReference type="EMBL" id="QSW89626.1"/>
    </source>
</evidence>
<keyword evidence="2" id="KW-1185">Reference proteome</keyword>
<dbReference type="InterPro" id="IPR036287">
    <property type="entry name" value="Rv1873-like_sf"/>
</dbReference>
<reference evidence="1 2" key="1">
    <citation type="submission" date="2021-03" db="EMBL/GenBank/DDBJ databases">
        <title>Flavobacterium kribbensis sp. nov, an endophytic bacteria, isolated from soybean.</title>
        <authorList>
            <person name="Lee J."/>
            <person name="Seo J."/>
        </authorList>
    </citation>
    <scope>NUCLEOTIDE SEQUENCE [LARGE SCALE GENOMIC DNA]</scope>
    <source>
        <strain evidence="1 2">BB8</strain>
    </source>
</reference>
<dbReference type="Proteomes" id="UP000663440">
    <property type="component" value="Chromosome"/>
</dbReference>
<gene>
    <name evidence="1" type="ORF">J0383_02135</name>
</gene>
<dbReference type="Pfam" id="PF08837">
    <property type="entry name" value="DUF1810"/>
    <property type="match status" value="1"/>
</dbReference>
<dbReference type="SUPFAM" id="SSF140736">
    <property type="entry name" value="Rv1873-like"/>
    <property type="match status" value="1"/>
</dbReference>
<accession>A0ABX7QGB3</accession>
<sequence length="161" mass="18420">MDLNEGIERFLRAQGNVYHQALDEITKGKKQSHWMWFVFPQIRGLGFTEYNVYFGLKDLNEASHYLNHPVLGKRLIEISEAVLSHDGLTALEIFGKPDQRKLRSCMTLFSRISNADPVFLKVLEKYYHGQMDDKTLAVLESAKSAAVNLMRMLKSELNTAA</sequence>
<proteinExistence type="predicted"/>
<protein>
    <submittedName>
        <fullName evidence="1">DUF1810 domain-containing protein</fullName>
    </submittedName>
</protein>
<dbReference type="EMBL" id="CP071448">
    <property type="protein sequence ID" value="QSW89626.1"/>
    <property type="molecule type" value="Genomic_DNA"/>
</dbReference>
<dbReference type="Gene3D" id="1.25.40.380">
    <property type="entry name" value="Protein of unknown function DUF1810"/>
    <property type="match status" value="1"/>
</dbReference>